<evidence type="ECO:0000256" key="3">
    <source>
        <dbReference type="ARBA" id="ARBA00011484"/>
    </source>
</evidence>
<evidence type="ECO:0000313" key="12">
    <source>
        <dbReference type="Proteomes" id="UP001203687"/>
    </source>
</evidence>
<dbReference type="EMBL" id="JALPQF010000002">
    <property type="protein sequence ID" value="MCK8479645.1"/>
    <property type="molecule type" value="Genomic_DNA"/>
</dbReference>
<dbReference type="Pfam" id="PF02817">
    <property type="entry name" value="E3_binding"/>
    <property type="match status" value="1"/>
</dbReference>
<dbReference type="SUPFAM" id="SSF52777">
    <property type="entry name" value="CoA-dependent acyltransferases"/>
    <property type="match status" value="1"/>
</dbReference>
<reference evidence="11" key="1">
    <citation type="submission" date="2022-04" db="EMBL/GenBank/DDBJ databases">
        <authorList>
            <person name="Ren T."/>
        </authorList>
    </citation>
    <scope>NUCLEOTIDE SEQUENCE</scope>
    <source>
        <strain evidence="11">F63249</strain>
    </source>
</reference>
<name>A0ABT0H5I6_9FLAO</name>
<evidence type="ECO:0000256" key="4">
    <source>
        <dbReference type="ARBA" id="ARBA00022679"/>
    </source>
</evidence>
<dbReference type="InterPro" id="IPR036625">
    <property type="entry name" value="E3-bd_dom_sf"/>
</dbReference>
<keyword evidence="6 7" id="KW-0012">Acyltransferase</keyword>
<keyword evidence="5 7" id="KW-0450">Lipoyl</keyword>
<comment type="cofactor">
    <cofactor evidence="1 7">
        <name>(R)-lipoate</name>
        <dbReference type="ChEBI" id="CHEBI:83088"/>
    </cofactor>
</comment>
<feature type="compositionally biased region" description="Low complexity" evidence="8">
    <location>
        <begin position="174"/>
        <end position="190"/>
    </location>
</feature>
<keyword evidence="12" id="KW-1185">Reference proteome</keyword>
<evidence type="ECO:0000256" key="7">
    <source>
        <dbReference type="RuleBase" id="RU003423"/>
    </source>
</evidence>
<dbReference type="InterPro" id="IPR001078">
    <property type="entry name" value="2-oxoacid_DH_actylTfrase"/>
</dbReference>
<dbReference type="PROSITE" id="PS00189">
    <property type="entry name" value="LIPOYL"/>
    <property type="match status" value="1"/>
</dbReference>
<feature type="region of interest" description="Disordered" evidence="8">
    <location>
        <begin position="171"/>
        <end position="190"/>
    </location>
</feature>
<dbReference type="Gene3D" id="3.30.559.10">
    <property type="entry name" value="Chloramphenicol acetyltransferase-like domain"/>
    <property type="match status" value="1"/>
</dbReference>
<dbReference type="Pfam" id="PF00364">
    <property type="entry name" value="Biotin_lipoyl"/>
    <property type="match status" value="1"/>
</dbReference>
<dbReference type="CDD" id="cd06849">
    <property type="entry name" value="lipoyl_domain"/>
    <property type="match status" value="1"/>
</dbReference>
<sequence>MAKFELKLPKMGESVAEATITSWLKEVGDTIEADEAVFEIATDKVDSEVPSEVDGVLVEKLFEVDDVVQVGQTIAVIEIDGDDDGETSSSEPIAQDTVSEPVAVAEVEKTVVAAQDTVAPIVSSGDRFYSPLVRNIAKQEGISQSELDTISGSGKDGRVTKHDILSYVEHRGKQPTPAKAATPEAPKVTPAQPVVADKKQEAAPVIASGDDEIIEMTRMGKLIAHHMVESVQTSAHVQSFIEADVTKIWNWRKKVKDEFFKREGENLTFTPIFMEAVAKALRDFPMMNISLQGDTIVKKKHVNLGMAAALPDGNLIVPVIKDADQLNLVGMTKKVNDLATRARDNKLKPDDIQGGTYTVTNVGTFGSIMGTPIINQPQVGILALGAIRKVPAVVETPEGDFIGIRYRMFLSHSYDHRVVNGALGGQFVKAVKDYLEAWDSNREI</sequence>
<dbReference type="InterPro" id="IPR011053">
    <property type="entry name" value="Single_hybrid_motif"/>
</dbReference>
<comment type="subunit">
    <text evidence="3">Forms a 24-polypeptide structural core with octahedral symmetry.</text>
</comment>
<dbReference type="RefSeq" id="WP_248411920.1">
    <property type="nucleotide sequence ID" value="NZ_JALPQF010000002.1"/>
</dbReference>
<dbReference type="PANTHER" id="PTHR43178:SF5">
    <property type="entry name" value="LIPOAMIDE ACYLTRANSFERASE COMPONENT OF BRANCHED-CHAIN ALPHA-KETO ACID DEHYDROGENASE COMPLEX, MITOCHONDRIAL"/>
    <property type="match status" value="1"/>
</dbReference>
<evidence type="ECO:0000259" key="10">
    <source>
        <dbReference type="PROSITE" id="PS51826"/>
    </source>
</evidence>
<dbReference type="PROSITE" id="PS51826">
    <property type="entry name" value="PSBD"/>
    <property type="match status" value="1"/>
</dbReference>
<evidence type="ECO:0000256" key="1">
    <source>
        <dbReference type="ARBA" id="ARBA00001938"/>
    </source>
</evidence>
<feature type="domain" description="Lipoyl-binding" evidence="9">
    <location>
        <begin position="3"/>
        <end position="78"/>
    </location>
</feature>
<proteinExistence type="inferred from homology"/>
<evidence type="ECO:0000256" key="5">
    <source>
        <dbReference type="ARBA" id="ARBA00022823"/>
    </source>
</evidence>
<dbReference type="InterPro" id="IPR050743">
    <property type="entry name" value="2-oxoacid_DH_E2_comp"/>
</dbReference>
<dbReference type="Pfam" id="PF00198">
    <property type="entry name" value="2-oxoacid_dh"/>
    <property type="match status" value="1"/>
</dbReference>
<evidence type="ECO:0000259" key="9">
    <source>
        <dbReference type="PROSITE" id="PS50968"/>
    </source>
</evidence>
<dbReference type="SUPFAM" id="SSF51230">
    <property type="entry name" value="Single hybrid motif"/>
    <property type="match status" value="1"/>
</dbReference>
<keyword evidence="4 7" id="KW-0808">Transferase</keyword>
<dbReference type="SUPFAM" id="SSF47005">
    <property type="entry name" value="Peripheral subunit-binding domain of 2-oxo acid dehydrogenase complex"/>
    <property type="match status" value="1"/>
</dbReference>
<evidence type="ECO:0000313" key="11">
    <source>
        <dbReference type="EMBL" id="MCK8479645.1"/>
    </source>
</evidence>
<dbReference type="PANTHER" id="PTHR43178">
    <property type="entry name" value="DIHYDROLIPOAMIDE ACETYLTRANSFERASE COMPONENT OF PYRUVATE DEHYDROGENASE COMPLEX"/>
    <property type="match status" value="1"/>
</dbReference>
<dbReference type="Gene3D" id="4.10.320.10">
    <property type="entry name" value="E3-binding domain"/>
    <property type="match status" value="1"/>
</dbReference>
<feature type="domain" description="Peripheral subunit-binding (PSBD)" evidence="10">
    <location>
        <begin position="128"/>
        <end position="168"/>
    </location>
</feature>
<dbReference type="InterPro" id="IPR004167">
    <property type="entry name" value="PSBD"/>
</dbReference>
<protein>
    <recommendedName>
        <fullName evidence="7">Dihydrolipoamide acetyltransferase component of pyruvate dehydrogenase complex</fullName>
        <ecNumber evidence="7">2.3.1.-</ecNumber>
    </recommendedName>
</protein>
<accession>A0ABT0H5I6</accession>
<dbReference type="PROSITE" id="PS50968">
    <property type="entry name" value="BIOTINYL_LIPOYL"/>
    <property type="match status" value="1"/>
</dbReference>
<comment type="similarity">
    <text evidence="2 7">Belongs to the 2-oxoacid dehydrogenase family.</text>
</comment>
<dbReference type="Proteomes" id="UP001203687">
    <property type="component" value="Unassembled WGS sequence"/>
</dbReference>
<organism evidence="11 12">
    <name type="scientific">Psychroserpens algicola</name>
    <dbReference type="NCBI Taxonomy" id="1719034"/>
    <lineage>
        <taxon>Bacteria</taxon>
        <taxon>Pseudomonadati</taxon>
        <taxon>Bacteroidota</taxon>
        <taxon>Flavobacteriia</taxon>
        <taxon>Flavobacteriales</taxon>
        <taxon>Flavobacteriaceae</taxon>
        <taxon>Psychroserpens</taxon>
    </lineage>
</organism>
<evidence type="ECO:0000256" key="6">
    <source>
        <dbReference type="ARBA" id="ARBA00023315"/>
    </source>
</evidence>
<dbReference type="InterPro" id="IPR023213">
    <property type="entry name" value="CAT-like_dom_sf"/>
</dbReference>
<dbReference type="InterPro" id="IPR003016">
    <property type="entry name" value="2-oxoA_DH_lipoyl-BS"/>
</dbReference>
<evidence type="ECO:0000256" key="2">
    <source>
        <dbReference type="ARBA" id="ARBA00007317"/>
    </source>
</evidence>
<comment type="caution">
    <text evidence="11">The sequence shown here is derived from an EMBL/GenBank/DDBJ whole genome shotgun (WGS) entry which is preliminary data.</text>
</comment>
<dbReference type="EC" id="2.3.1.-" evidence="7"/>
<dbReference type="Gene3D" id="2.40.50.100">
    <property type="match status" value="1"/>
</dbReference>
<dbReference type="InterPro" id="IPR000089">
    <property type="entry name" value="Biotin_lipoyl"/>
</dbReference>
<gene>
    <name evidence="11" type="ORF">MUY34_03375</name>
</gene>
<evidence type="ECO:0000256" key="8">
    <source>
        <dbReference type="SAM" id="MobiDB-lite"/>
    </source>
</evidence>